<evidence type="ECO:0000313" key="2">
    <source>
        <dbReference type="Proteomes" id="UP001181622"/>
    </source>
</evidence>
<proteinExistence type="predicted"/>
<protein>
    <submittedName>
        <fullName evidence="1">Uncharacterized protein</fullName>
    </submittedName>
</protein>
<dbReference type="Proteomes" id="UP001181622">
    <property type="component" value="Unassembled WGS sequence"/>
</dbReference>
<keyword evidence="2" id="KW-1185">Reference proteome</keyword>
<dbReference type="RefSeq" id="WP_309388588.1">
    <property type="nucleotide sequence ID" value="NZ_JADBEO010000004.1"/>
</dbReference>
<reference evidence="1" key="1">
    <citation type="submission" date="2020-10" db="EMBL/GenBank/DDBJ databases">
        <authorList>
            <person name="Abbas A."/>
            <person name="Razzaq R."/>
            <person name="Waqas M."/>
            <person name="Abbas N."/>
            <person name="Nielsen T.K."/>
            <person name="Hansen L.H."/>
            <person name="Hussain S."/>
            <person name="Shahid M."/>
        </authorList>
    </citation>
    <scope>NUCLEOTIDE SEQUENCE</scope>
    <source>
        <strain evidence="1">S14</strain>
    </source>
</reference>
<dbReference type="EMBL" id="JADBEO010000004">
    <property type="protein sequence ID" value="MDR4305521.1"/>
    <property type="molecule type" value="Genomic_DNA"/>
</dbReference>
<evidence type="ECO:0000313" key="1">
    <source>
        <dbReference type="EMBL" id="MDR4305521.1"/>
    </source>
</evidence>
<sequence length="66" mass="7469">MSDLETVMSRLDAHAAHLKLRSAAIDDEERKLMAESLALMSEAVLKVGRDIRFIRRQMAEGRLSLD</sequence>
<name>A0ABU1DBN4_9HYPH</name>
<gene>
    <name evidence="1" type="ORF">IHQ68_02645</name>
</gene>
<accession>A0ABU1DBN4</accession>
<comment type="caution">
    <text evidence="1">The sequence shown here is derived from an EMBL/GenBank/DDBJ whole genome shotgun (WGS) entry which is preliminary data.</text>
</comment>
<organism evidence="1 2">
    <name type="scientific">Chelatococcus sambhunathii</name>
    <dbReference type="NCBI Taxonomy" id="363953"/>
    <lineage>
        <taxon>Bacteria</taxon>
        <taxon>Pseudomonadati</taxon>
        <taxon>Pseudomonadota</taxon>
        <taxon>Alphaproteobacteria</taxon>
        <taxon>Hyphomicrobiales</taxon>
        <taxon>Chelatococcaceae</taxon>
        <taxon>Chelatococcus</taxon>
    </lineage>
</organism>